<evidence type="ECO:0000256" key="4">
    <source>
        <dbReference type="ARBA" id="ARBA00022840"/>
    </source>
</evidence>
<feature type="binding site" evidence="5">
    <location>
        <position position="47"/>
    </location>
    <ligand>
        <name>ATP</name>
        <dbReference type="ChEBI" id="CHEBI:30616"/>
    </ligand>
</feature>
<dbReference type="SMART" id="SM00220">
    <property type="entry name" value="S_TKc"/>
    <property type="match status" value="1"/>
</dbReference>
<reference evidence="7" key="1">
    <citation type="submission" date="2020-02" db="EMBL/GenBank/DDBJ databases">
        <authorList>
            <person name="Meier V. D."/>
        </authorList>
    </citation>
    <scope>NUCLEOTIDE SEQUENCE</scope>
    <source>
        <strain evidence="7">AVDCRST_MAG81</strain>
    </source>
</reference>
<evidence type="ECO:0000259" key="6">
    <source>
        <dbReference type="PROSITE" id="PS50011"/>
    </source>
</evidence>
<sequence>MRNSSDPNIGQLLSNRYLLLELVGKGSMGHVYRADDVLLGKVPVAVKFLARTLLTEGMKVRFAHEARTGAQLGQKSIHVVRVIDYGVNQSEVPFYVMEYLQGKNLSDVLSVCPLSVPRFLVIARHVCLGLQCAHQGVNVKGKLCPIIHRDVKPSNVLLVQDPSLGELAKVLDFGIAQFLSDQIDSNQTQPFMGTPAYCSPEQMKGSELDSRSDIYSLGVMMFEMLTGKLPVQPDTHTLSGWSKAHRFQTPTSLQTVNPGLQLPRSLHDLIVSCLAKLQGDRPQSIGEILKCLESYEQMSATGQGFQPYSQTLAHQATHVPKSYLPTLIEDVCWQATWPADKPRAEIVFPHLVQTSHNVAAALWVMMPHAEIQKRFLSTRYNQFLCLIAPHPMVLWITTIYDRSSGPRWLPCYLDLKHPRSFETASLLGEAGYYPLLFFGLEAPQKCVNVMTLAIAPYQCHLLQDWLQLSQDYTSTAAPNITKGLLKAEFERLKPQILQKLKGSSQRVEAWRPNSSNTF</sequence>
<gene>
    <name evidence="7" type="ORF">AVDCRST_MAG81-3510</name>
</gene>
<keyword evidence="2 5" id="KW-0547">Nucleotide-binding</keyword>
<protein>
    <submittedName>
        <fullName evidence="7">Serine/threonine protein kinase</fullName>
    </submittedName>
</protein>
<dbReference type="SUPFAM" id="SSF56112">
    <property type="entry name" value="Protein kinase-like (PK-like)"/>
    <property type="match status" value="1"/>
</dbReference>
<dbReference type="InterPro" id="IPR017441">
    <property type="entry name" value="Protein_kinase_ATP_BS"/>
</dbReference>
<dbReference type="CDD" id="cd14014">
    <property type="entry name" value="STKc_PknB_like"/>
    <property type="match status" value="1"/>
</dbReference>
<accession>A0A6J4VT28</accession>
<dbReference type="Pfam" id="PF00069">
    <property type="entry name" value="Pkinase"/>
    <property type="match status" value="1"/>
</dbReference>
<name>A0A6J4VT28_9CYAN</name>
<keyword evidence="1" id="KW-0808">Transferase</keyword>
<evidence type="ECO:0000256" key="5">
    <source>
        <dbReference type="PROSITE-ProRule" id="PRU10141"/>
    </source>
</evidence>
<dbReference type="PROSITE" id="PS00108">
    <property type="entry name" value="PROTEIN_KINASE_ST"/>
    <property type="match status" value="1"/>
</dbReference>
<dbReference type="PROSITE" id="PS50011">
    <property type="entry name" value="PROTEIN_KINASE_DOM"/>
    <property type="match status" value="1"/>
</dbReference>
<dbReference type="InterPro" id="IPR011009">
    <property type="entry name" value="Kinase-like_dom_sf"/>
</dbReference>
<evidence type="ECO:0000256" key="2">
    <source>
        <dbReference type="ARBA" id="ARBA00022741"/>
    </source>
</evidence>
<dbReference type="GO" id="GO:0004674">
    <property type="term" value="F:protein serine/threonine kinase activity"/>
    <property type="evidence" value="ECO:0007669"/>
    <property type="project" value="UniProtKB-KW"/>
</dbReference>
<dbReference type="GO" id="GO:0005524">
    <property type="term" value="F:ATP binding"/>
    <property type="evidence" value="ECO:0007669"/>
    <property type="project" value="UniProtKB-UniRule"/>
</dbReference>
<dbReference type="InterPro" id="IPR000719">
    <property type="entry name" value="Prot_kinase_dom"/>
</dbReference>
<keyword evidence="3 7" id="KW-0418">Kinase</keyword>
<proteinExistence type="predicted"/>
<dbReference type="PANTHER" id="PTHR43289">
    <property type="entry name" value="MITOGEN-ACTIVATED PROTEIN KINASE KINASE KINASE 20-RELATED"/>
    <property type="match status" value="1"/>
</dbReference>
<dbReference type="EMBL" id="CADCWO010000189">
    <property type="protein sequence ID" value="CAA9584214.1"/>
    <property type="molecule type" value="Genomic_DNA"/>
</dbReference>
<evidence type="ECO:0000313" key="7">
    <source>
        <dbReference type="EMBL" id="CAA9584214.1"/>
    </source>
</evidence>
<dbReference type="PANTHER" id="PTHR43289:SF34">
    <property type="entry name" value="SERINE_THREONINE-PROTEIN KINASE YBDM-RELATED"/>
    <property type="match status" value="1"/>
</dbReference>
<organism evidence="7">
    <name type="scientific">uncultured Synechococcales cyanobacterium</name>
    <dbReference type="NCBI Taxonomy" id="1936017"/>
    <lineage>
        <taxon>Bacteria</taxon>
        <taxon>Bacillati</taxon>
        <taxon>Cyanobacteriota</taxon>
        <taxon>Cyanophyceae</taxon>
        <taxon>Synechococcales</taxon>
        <taxon>environmental samples</taxon>
    </lineage>
</organism>
<dbReference type="PROSITE" id="PS00107">
    <property type="entry name" value="PROTEIN_KINASE_ATP"/>
    <property type="match status" value="1"/>
</dbReference>
<dbReference type="Gene3D" id="1.10.510.10">
    <property type="entry name" value="Transferase(Phosphotransferase) domain 1"/>
    <property type="match status" value="1"/>
</dbReference>
<evidence type="ECO:0000256" key="3">
    <source>
        <dbReference type="ARBA" id="ARBA00022777"/>
    </source>
</evidence>
<keyword evidence="7" id="KW-0723">Serine/threonine-protein kinase</keyword>
<feature type="domain" description="Protein kinase" evidence="6">
    <location>
        <begin position="17"/>
        <end position="296"/>
    </location>
</feature>
<evidence type="ECO:0000256" key="1">
    <source>
        <dbReference type="ARBA" id="ARBA00022679"/>
    </source>
</evidence>
<keyword evidence="4 5" id="KW-0067">ATP-binding</keyword>
<dbReference type="AlphaFoldDB" id="A0A6J4VT28"/>
<dbReference type="Gene3D" id="3.30.200.20">
    <property type="entry name" value="Phosphorylase Kinase, domain 1"/>
    <property type="match status" value="1"/>
</dbReference>
<dbReference type="InterPro" id="IPR008271">
    <property type="entry name" value="Ser/Thr_kinase_AS"/>
</dbReference>